<dbReference type="AlphaFoldDB" id="M5G6G7"/>
<evidence type="ECO:0000256" key="5">
    <source>
        <dbReference type="ARBA" id="ARBA00022741"/>
    </source>
</evidence>
<evidence type="ECO:0000313" key="10">
    <source>
        <dbReference type="EMBL" id="EJU05851.1"/>
    </source>
</evidence>
<dbReference type="InterPro" id="IPR001057">
    <property type="entry name" value="Glu/AcGlu_kinase"/>
</dbReference>
<keyword evidence="7" id="KW-0067">ATP-binding</keyword>
<dbReference type="Proteomes" id="UP000030653">
    <property type="component" value="Unassembled WGS sequence"/>
</dbReference>
<dbReference type="PANTHER" id="PTHR43654">
    <property type="entry name" value="GLUTAMATE 5-KINASE"/>
    <property type="match status" value="1"/>
</dbReference>
<dbReference type="OrthoDB" id="409889at2759"/>
<name>M5G6G7_DACPD</name>
<dbReference type="STRING" id="1858805.M5G6G7"/>
<evidence type="ECO:0000256" key="7">
    <source>
        <dbReference type="ARBA" id="ARBA00022840"/>
    </source>
</evidence>
<dbReference type="InterPro" id="IPR036974">
    <property type="entry name" value="PUA_sf"/>
</dbReference>
<proteinExistence type="inferred from homology"/>
<dbReference type="InterPro" id="IPR036393">
    <property type="entry name" value="AceGlu_kinase-like_sf"/>
</dbReference>
<dbReference type="InterPro" id="IPR015947">
    <property type="entry name" value="PUA-like_sf"/>
</dbReference>
<dbReference type="SUPFAM" id="SSF88697">
    <property type="entry name" value="PUA domain-like"/>
    <property type="match status" value="1"/>
</dbReference>
<dbReference type="InterPro" id="IPR011529">
    <property type="entry name" value="Glu_5kinase"/>
</dbReference>
<accession>M5G6G7</accession>
<feature type="compositionally biased region" description="Basic and acidic residues" evidence="8">
    <location>
        <begin position="376"/>
        <end position="385"/>
    </location>
</feature>
<dbReference type="PIRSF" id="PIRSF000729">
    <property type="entry name" value="GK"/>
    <property type="match status" value="1"/>
</dbReference>
<dbReference type="PANTHER" id="PTHR43654:SF3">
    <property type="entry name" value="GLUTAMATE 5-KINASE"/>
    <property type="match status" value="1"/>
</dbReference>
<reference evidence="10 11" key="1">
    <citation type="journal article" date="2012" name="Science">
        <title>The Paleozoic origin of enzymatic lignin decomposition reconstructed from 31 fungal genomes.</title>
        <authorList>
            <person name="Floudas D."/>
            <person name="Binder M."/>
            <person name="Riley R."/>
            <person name="Barry K."/>
            <person name="Blanchette R.A."/>
            <person name="Henrissat B."/>
            <person name="Martinez A.T."/>
            <person name="Otillar R."/>
            <person name="Spatafora J.W."/>
            <person name="Yadav J.S."/>
            <person name="Aerts A."/>
            <person name="Benoit I."/>
            <person name="Boyd A."/>
            <person name="Carlson A."/>
            <person name="Copeland A."/>
            <person name="Coutinho P.M."/>
            <person name="de Vries R.P."/>
            <person name="Ferreira P."/>
            <person name="Findley K."/>
            <person name="Foster B."/>
            <person name="Gaskell J."/>
            <person name="Glotzer D."/>
            <person name="Gorecki P."/>
            <person name="Heitman J."/>
            <person name="Hesse C."/>
            <person name="Hori C."/>
            <person name="Igarashi K."/>
            <person name="Jurgens J.A."/>
            <person name="Kallen N."/>
            <person name="Kersten P."/>
            <person name="Kohler A."/>
            <person name="Kuees U."/>
            <person name="Kumar T.K.A."/>
            <person name="Kuo A."/>
            <person name="LaButti K."/>
            <person name="Larrondo L.F."/>
            <person name="Lindquist E."/>
            <person name="Ling A."/>
            <person name="Lombard V."/>
            <person name="Lucas S."/>
            <person name="Lundell T."/>
            <person name="Martin R."/>
            <person name="McLaughlin D.J."/>
            <person name="Morgenstern I."/>
            <person name="Morin E."/>
            <person name="Murat C."/>
            <person name="Nagy L.G."/>
            <person name="Nolan M."/>
            <person name="Ohm R.A."/>
            <person name="Patyshakuliyeva A."/>
            <person name="Rokas A."/>
            <person name="Ruiz-Duenas F.J."/>
            <person name="Sabat G."/>
            <person name="Salamov A."/>
            <person name="Samejima M."/>
            <person name="Schmutz J."/>
            <person name="Slot J.C."/>
            <person name="St John F."/>
            <person name="Stenlid J."/>
            <person name="Sun H."/>
            <person name="Sun S."/>
            <person name="Syed K."/>
            <person name="Tsang A."/>
            <person name="Wiebenga A."/>
            <person name="Young D."/>
            <person name="Pisabarro A."/>
            <person name="Eastwood D.C."/>
            <person name="Martin F."/>
            <person name="Cullen D."/>
            <person name="Grigoriev I.V."/>
            <person name="Hibbett D.S."/>
        </authorList>
    </citation>
    <scope>NUCLEOTIDE SEQUENCE [LARGE SCALE GENOMIC DNA]</scope>
    <source>
        <strain evidence="10 11">DJM-731 SS1</strain>
    </source>
</reference>
<evidence type="ECO:0000256" key="2">
    <source>
        <dbReference type="ARBA" id="ARBA00022605"/>
    </source>
</evidence>
<sequence>MTSRAKSNRHLTIVIKLGTSSIVSESTHQPLLAILSSIVETVVNLRKDGHRVVLVSSGAIGVGMRRMGVKERGKTLAGVQALAAIGQGRLIALWDQLFAHLDQPIAQVLLTRGEVSDRTRYLNACNTLAELLSMGVVPIVNENDTVSVSEIKFGDNDSLSAITAAMIHADYLFLMTDVDCLYTANPRKDSEAKPVFVVADVAQIRQSVSVSSLGSALGTGGMETKLIAAELASGAGVTTVITNSKSPSNIGAIINYNLKHAPDSPALTAASTSSSSSNLTSNSTSTTTTTILVPATQDPRPPHTIFLPKPSPLADRKWWILHGLHSAGTLLIDSGAHRALSRRESGGRLLPAGVVGVRGTFASQQAVRVVVRRRRGEGGGERRDLPTPGEYTPDLTFTPTAASALPSAIALQHRIAELAPSNPANPGSPLPAGPAGEKDKEEKEEEWEEVEVGKGLSNYNSWEIDKVKGLKSSQIESILGYADSEHVAGNITLRVLA</sequence>
<organism evidence="10 11">
    <name type="scientific">Dacryopinax primogenitus (strain DJM 731)</name>
    <name type="common">Brown rot fungus</name>
    <dbReference type="NCBI Taxonomy" id="1858805"/>
    <lineage>
        <taxon>Eukaryota</taxon>
        <taxon>Fungi</taxon>
        <taxon>Dikarya</taxon>
        <taxon>Basidiomycota</taxon>
        <taxon>Agaricomycotina</taxon>
        <taxon>Dacrymycetes</taxon>
        <taxon>Dacrymycetales</taxon>
        <taxon>Dacrymycetaceae</taxon>
        <taxon>Dacryopinax</taxon>
    </lineage>
</organism>
<keyword evidence="4" id="KW-0808">Transferase</keyword>
<feature type="region of interest" description="Disordered" evidence="8">
    <location>
        <begin position="372"/>
        <end position="394"/>
    </location>
</feature>
<protein>
    <submittedName>
        <fullName evidence="10">Glutamate 5-kinase</fullName>
    </submittedName>
</protein>
<evidence type="ECO:0000256" key="8">
    <source>
        <dbReference type="SAM" id="MobiDB-lite"/>
    </source>
</evidence>
<dbReference type="PRINTS" id="PR00474">
    <property type="entry name" value="GLU5KINASE"/>
</dbReference>
<dbReference type="RefSeq" id="XP_040632745.1">
    <property type="nucleotide sequence ID" value="XM_040777528.1"/>
</dbReference>
<dbReference type="InterPro" id="IPR019797">
    <property type="entry name" value="Glutamate_5-kinase_CS"/>
</dbReference>
<dbReference type="SUPFAM" id="SSF53633">
    <property type="entry name" value="Carbamate kinase-like"/>
    <property type="match status" value="1"/>
</dbReference>
<dbReference type="Gene3D" id="2.30.130.10">
    <property type="entry name" value="PUA domain"/>
    <property type="match status" value="1"/>
</dbReference>
<feature type="region of interest" description="Disordered" evidence="8">
    <location>
        <begin position="419"/>
        <end position="452"/>
    </location>
</feature>
<feature type="domain" description="Aspartate/glutamate/uridylate kinase" evidence="9">
    <location>
        <begin position="12"/>
        <end position="243"/>
    </location>
</feature>
<dbReference type="GeneID" id="63692590"/>
<dbReference type="PROSITE" id="PS50890">
    <property type="entry name" value="PUA"/>
    <property type="match status" value="1"/>
</dbReference>
<evidence type="ECO:0000256" key="6">
    <source>
        <dbReference type="ARBA" id="ARBA00022777"/>
    </source>
</evidence>
<evidence type="ECO:0000259" key="9">
    <source>
        <dbReference type="Pfam" id="PF00696"/>
    </source>
</evidence>
<dbReference type="FunFam" id="3.40.1160.10:FF:000020">
    <property type="entry name" value="Glutamate 5-kinase"/>
    <property type="match status" value="1"/>
</dbReference>
<dbReference type="HAMAP" id="MF_00456">
    <property type="entry name" value="ProB"/>
    <property type="match status" value="1"/>
</dbReference>
<dbReference type="Pfam" id="PF00696">
    <property type="entry name" value="AA_kinase"/>
    <property type="match status" value="1"/>
</dbReference>
<feature type="region of interest" description="Disordered" evidence="8">
    <location>
        <begin position="265"/>
        <end position="288"/>
    </location>
</feature>
<keyword evidence="5" id="KW-0547">Nucleotide-binding</keyword>
<dbReference type="Gene3D" id="3.40.1160.10">
    <property type="entry name" value="Acetylglutamate kinase-like"/>
    <property type="match status" value="2"/>
</dbReference>
<feature type="compositionally biased region" description="Low complexity" evidence="8">
    <location>
        <begin position="267"/>
        <end position="288"/>
    </location>
</feature>
<evidence type="ECO:0000256" key="4">
    <source>
        <dbReference type="ARBA" id="ARBA00022679"/>
    </source>
</evidence>
<dbReference type="CDD" id="cd04242">
    <property type="entry name" value="AAK_G5K_ProB"/>
    <property type="match status" value="1"/>
</dbReference>
<dbReference type="GO" id="GO:0005524">
    <property type="term" value="F:ATP binding"/>
    <property type="evidence" value="ECO:0007669"/>
    <property type="project" value="UniProtKB-KW"/>
</dbReference>
<keyword evidence="3" id="KW-0641">Proline biosynthesis</keyword>
<keyword evidence="1" id="KW-0963">Cytoplasm</keyword>
<dbReference type="HOGENOM" id="CLU_025400_1_1_1"/>
<dbReference type="GO" id="GO:0005829">
    <property type="term" value="C:cytosol"/>
    <property type="evidence" value="ECO:0007669"/>
    <property type="project" value="TreeGrafter"/>
</dbReference>
<dbReference type="CDD" id="cd21157">
    <property type="entry name" value="PUA_G5K"/>
    <property type="match status" value="1"/>
</dbReference>
<dbReference type="OMA" id="NLAFPPH"/>
<dbReference type="InterPro" id="IPR041739">
    <property type="entry name" value="G5K_ProB"/>
</dbReference>
<gene>
    <name evidence="10" type="ORF">DACRYDRAFT_98416</name>
</gene>
<dbReference type="GO" id="GO:0004349">
    <property type="term" value="F:glutamate 5-kinase activity"/>
    <property type="evidence" value="ECO:0007669"/>
    <property type="project" value="InterPro"/>
</dbReference>
<dbReference type="EMBL" id="JH795856">
    <property type="protein sequence ID" value="EJU05851.1"/>
    <property type="molecule type" value="Genomic_DNA"/>
</dbReference>
<dbReference type="NCBIfam" id="TIGR01027">
    <property type="entry name" value="proB"/>
    <property type="match status" value="1"/>
</dbReference>
<evidence type="ECO:0000313" key="11">
    <source>
        <dbReference type="Proteomes" id="UP000030653"/>
    </source>
</evidence>
<dbReference type="InterPro" id="IPR001048">
    <property type="entry name" value="Asp/Glu/Uridylate_kinase"/>
</dbReference>
<dbReference type="GO" id="GO:0003723">
    <property type="term" value="F:RNA binding"/>
    <property type="evidence" value="ECO:0007669"/>
    <property type="project" value="InterPro"/>
</dbReference>
<dbReference type="PROSITE" id="PS00902">
    <property type="entry name" value="GLUTAMATE_5_KINASE"/>
    <property type="match status" value="1"/>
</dbReference>
<evidence type="ECO:0000256" key="3">
    <source>
        <dbReference type="ARBA" id="ARBA00022650"/>
    </source>
</evidence>
<keyword evidence="2" id="KW-0028">Amino-acid biosynthesis</keyword>
<dbReference type="InterPro" id="IPR005715">
    <property type="entry name" value="Glu_5kinase/COase_Synthase"/>
</dbReference>
<evidence type="ECO:0000256" key="1">
    <source>
        <dbReference type="ARBA" id="ARBA00022490"/>
    </source>
</evidence>
<keyword evidence="11" id="KW-1185">Reference proteome</keyword>
<dbReference type="GO" id="GO:1901607">
    <property type="term" value="P:alpha-amino acid biosynthetic process"/>
    <property type="evidence" value="ECO:0007669"/>
    <property type="project" value="UniProtKB-ARBA"/>
</dbReference>
<keyword evidence="6 10" id="KW-0418">Kinase</keyword>